<proteinExistence type="predicted"/>
<gene>
    <name evidence="2" type="ORF">E0F88_01585</name>
</gene>
<dbReference type="GO" id="GO:0016747">
    <property type="term" value="F:acyltransferase activity, transferring groups other than amino-acyl groups"/>
    <property type="evidence" value="ECO:0007669"/>
    <property type="project" value="InterPro"/>
</dbReference>
<name>A0A4R5E094_9BACT</name>
<dbReference type="RefSeq" id="WP_131955992.1">
    <property type="nucleotide sequence ID" value="NZ_SMFL01000001.1"/>
</dbReference>
<keyword evidence="3" id="KW-1185">Reference proteome</keyword>
<evidence type="ECO:0000313" key="3">
    <source>
        <dbReference type="Proteomes" id="UP000294850"/>
    </source>
</evidence>
<dbReference type="Proteomes" id="UP000294850">
    <property type="component" value="Unassembled WGS sequence"/>
</dbReference>
<evidence type="ECO:0000313" key="2">
    <source>
        <dbReference type="EMBL" id="TDE18260.1"/>
    </source>
</evidence>
<dbReference type="InterPro" id="IPR016181">
    <property type="entry name" value="Acyl_CoA_acyltransferase"/>
</dbReference>
<feature type="domain" description="N-acetyltransferase" evidence="1">
    <location>
        <begin position="30"/>
        <end position="174"/>
    </location>
</feature>
<dbReference type="InterPro" id="IPR000182">
    <property type="entry name" value="GNAT_dom"/>
</dbReference>
<dbReference type="OrthoDB" id="9811523at2"/>
<reference evidence="2 3" key="1">
    <citation type="submission" date="2019-03" db="EMBL/GenBank/DDBJ databases">
        <title>Dyadobacter AR-3-6 sp. nov., isolated from arctic soil.</title>
        <authorList>
            <person name="Chaudhary D.K."/>
        </authorList>
    </citation>
    <scope>NUCLEOTIDE SEQUENCE [LARGE SCALE GENOMIC DNA]</scope>
    <source>
        <strain evidence="2 3">AR-3-6</strain>
    </source>
</reference>
<dbReference type="SUPFAM" id="SSF55729">
    <property type="entry name" value="Acyl-CoA N-acyltransferases (Nat)"/>
    <property type="match status" value="1"/>
</dbReference>
<dbReference type="EMBL" id="SMFL01000001">
    <property type="protein sequence ID" value="TDE18260.1"/>
    <property type="molecule type" value="Genomic_DNA"/>
</dbReference>
<dbReference type="PANTHER" id="PTHR43792">
    <property type="entry name" value="GNAT FAMILY, PUTATIVE (AFU_ORTHOLOGUE AFUA_3G00765)-RELATED-RELATED"/>
    <property type="match status" value="1"/>
</dbReference>
<comment type="caution">
    <text evidence="2">The sequence shown here is derived from an EMBL/GenBank/DDBJ whole genome shotgun (WGS) entry which is preliminary data.</text>
</comment>
<dbReference type="AlphaFoldDB" id="A0A4R5E094"/>
<evidence type="ECO:0000259" key="1">
    <source>
        <dbReference type="PROSITE" id="PS51186"/>
    </source>
</evidence>
<keyword evidence="2" id="KW-0808">Transferase</keyword>
<sequence>MLFLRFDPFPVLETERLVLHALTWENSGDIFLLRGNPQAMKYIGKPTLQTLWEAEQLIVAYQENVRDKIGITWGITLKSENTGLVGTIGFHKIDRPNYRAEIGYILHPDQWGKQIMNEAIRKVVDYGFQEMDLHSIEAKINPENSQSAKVLLKNGFEKEAYFKQAFYSEGKFVDTEVYSLITNVEH</sequence>
<dbReference type="InterPro" id="IPR051531">
    <property type="entry name" value="N-acetyltransferase"/>
</dbReference>
<dbReference type="Pfam" id="PF13302">
    <property type="entry name" value="Acetyltransf_3"/>
    <property type="match status" value="1"/>
</dbReference>
<dbReference type="CDD" id="cd04301">
    <property type="entry name" value="NAT_SF"/>
    <property type="match status" value="1"/>
</dbReference>
<dbReference type="PROSITE" id="PS51186">
    <property type="entry name" value="GNAT"/>
    <property type="match status" value="1"/>
</dbReference>
<organism evidence="2 3">
    <name type="scientific">Dyadobacter psychrotolerans</name>
    <dbReference type="NCBI Taxonomy" id="2541721"/>
    <lineage>
        <taxon>Bacteria</taxon>
        <taxon>Pseudomonadati</taxon>
        <taxon>Bacteroidota</taxon>
        <taxon>Cytophagia</taxon>
        <taxon>Cytophagales</taxon>
        <taxon>Spirosomataceae</taxon>
        <taxon>Dyadobacter</taxon>
    </lineage>
</organism>
<accession>A0A4R5E094</accession>
<protein>
    <submittedName>
        <fullName evidence="2">N-acetyltransferase</fullName>
    </submittedName>
</protein>
<dbReference type="Gene3D" id="3.40.630.30">
    <property type="match status" value="1"/>
</dbReference>